<name>A0A4Y2GLQ3_ARAVE</name>
<comment type="caution">
    <text evidence="1">The sequence shown here is derived from an EMBL/GenBank/DDBJ whole genome shotgun (WGS) entry which is preliminary data.</text>
</comment>
<evidence type="ECO:0000313" key="1">
    <source>
        <dbReference type="EMBL" id="GBM54107.1"/>
    </source>
</evidence>
<dbReference type="AlphaFoldDB" id="A0A4Y2GLQ3"/>
<dbReference type="Proteomes" id="UP000499080">
    <property type="component" value="Unassembled WGS sequence"/>
</dbReference>
<accession>A0A4Y2GLQ3</accession>
<dbReference type="GO" id="GO:0003676">
    <property type="term" value="F:nucleic acid binding"/>
    <property type="evidence" value="ECO:0007669"/>
    <property type="project" value="InterPro"/>
</dbReference>
<dbReference type="InterPro" id="IPR036397">
    <property type="entry name" value="RNaseH_sf"/>
</dbReference>
<dbReference type="EMBL" id="BGPR01001443">
    <property type="protein sequence ID" value="GBM54107.1"/>
    <property type="molecule type" value="Genomic_DNA"/>
</dbReference>
<protein>
    <recommendedName>
        <fullName evidence="3">Tc1-like transposase DDE domain-containing protein</fullName>
    </recommendedName>
</protein>
<evidence type="ECO:0000313" key="2">
    <source>
        <dbReference type="Proteomes" id="UP000499080"/>
    </source>
</evidence>
<dbReference type="Gene3D" id="3.30.420.10">
    <property type="entry name" value="Ribonuclease H-like superfamily/Ribonuclease H"/>
    <property type="match status" value="1"/>
</dbReference>
<dbReference type="OrthoDB" id="6427837at2759"/>
<evidence type="ECO:0008006" key="3">
    <source>
        <dbReference type="Google" id="ProtNLM"/>
    </source>
</evidence>
<keyword evidence="2" id="KW-1185">Reference proteome</keyword>
<reference evidence="1 2" key="1">
    <citation type="journal article" date="2019" name="Sci. Rep.">
        <title>Orb-weaving spider Araneus ventricosus genome elucidates the spidroin gene catalogue.</title>
        <authorList>
            <person name="Kono N."/>
            <person name="Nakamura H."/>
            <person name="Ohtoshi R."/>
            <person name="Moran D.A.P."/>
            <person name="Shinohara A."/>
            <person name="Yoshida Y."/>
            <person name="Fujiwara M."/>
            <person name="Mori M."/>
            <person name="Tomita M."/>
            <person name="Arakawa K."/>
        </authorList>
    </citation>
    <scope>NUCLEOTIDE SEQUENCE [LARGE SCALE GENOMIC DNA]</scope>
</reference>
<proteinExistence type="predicted"/>
<sequence>MKAGSALVSAMAVCWLEGGQYLVVNRRTLTANLWVSLVIRPAMLPFMSSIKEGVLQQDKALTHNAVVTQHALQSVDMLPWPSRSPDLSTTENVWKNIG</sequence>
<gene>
    <name evidence="1" type="ORF">AVEN_247717_1</name>
</gene>
<organism evidence="1 2">
    <name type="scientific">Araneus ventricosus</name>
    <name type="common">Orbweaver spider</name>
    <name type="synonym">Epeira ventricosa</name>
    <dbReference type="NCBI Taxonomy" id="182803"/>
    <lineage>
        <taxon>Eukaryota</taxon>
        <taxon>Metazoa</taxon>
        <taxon>Ecdysozoa</taxon>
        <taxon>Arthropoda</taxon>
        <taxon>Chelicerata</taxon>
        <taxon>Arachnida</taxon>
        <taxon>Araneae</taxon>
        <taxon>Araneomorphae</taxon>
        <taxon>Entelegynae</taxon>
        <taxon>Araneoidea</taxon>
        <taxon>Araneidae</taxon>
        <taxon>Araneus</taxon>
    </lineage>
</organism>